<dbReference type="OrthoDB" id="4088176at2759"/>
<feature type="compositionally biased region" description="Basic and acidic residues" evidence="1">
    <location>
        <begin position="1"/>
        <end position="14"/>
    </location>
</feature>
<feature type="compositionally biased region" description="Low complexity" evidence="1">
    <location>
        <begin position="90"/>
        <end position="101"/>
    </location>
</feature>
<feature type="compositionally biased region" description="Polar residues" evidence="1">
    <location>
        <begin position="18"/>
        <end position="32"/>
    </location>
</feature>
<name>A0A8X7TD66_CANPA</name>
<feature type="compositionally biased region" description="Basic and acidic residues" evidence="1">
    <location>
        <begin position="153"/>
        <end position="165"/>
    </location>
</feature>
<evidence type="ECO:0000256" key="1">
    <source>
        <dbReference type="SAM" id="MobiDB-lite"/>
    </source>
</evidence>
<dbReference type="AlphaFoldDB" id="A0A8X7TD66"/>
<dbReference type="Proteomes" id="UP000590412">
    <property type="component" value="Unassembled WGS sequence"/>
</dbReference>
<feature type="region of interest" description="Disordered" evidence="1">
    <location>
        <begin position="151"/>
        <end position="183"/>
    </location>
</feature>
<organism evidence="2 3">
    <name type="scientific">Candida parapsilosis</name>
    <name type="common">Yeast</name>
    <dbReference type="NCBI Taxonomy" id="5480"/>
    <lineage>
        <taxon>Eukaryota</taxon>
        <taxon>Fungi</taxon>
        <taxon>Dikarya</taxon>
        <taxon>Ascomycota</taxon>
        <taxon>Saccharomycotina</taxon>
        <taxon>Pichiomycetes</taxon>
        <taxon>Debaryomycetaceae</taxon>
        <taxon>Candida/Lodderomyces clade</taxon>
        <taxon>Candida</taxon>
    </lineage>
</organism>
<accession>A0A8X7TD66</accession>
<feature type="compositionally biased region" description="Polar residues" evidence="1">
    <location>
        <begin position="116"/>
        <end position="126"/>
    </location>
</feature>
<gene>
    <name evidence="2" type="ORF">FOB60_000714</name>
</gene>
<reference evidence="2" key="1">
    <citation type="submission" date="2020-03" db="EMBL/GenBank/DDBJ databases">
        <title>FDA dAtabase for Regulatory Grade micrObial Sequences (FDA-ARGOS): Supporting development and validation of Infectious Disease Dx tests.</title>
        <authorList>
            <person name="Campos J."/>
            <person name="Goldberg B."/>
            <person name="Tallon L."/>
            <person name="Sadzewicz L."/>
            <person name="Vavikolanu K."/>
            <person name="Mehta A."/>
            <person name="Aluvathingal J."/>
            <person name="Nadendla S."/>
            <person name="Nandy P."/>
            <person name="Geyer C."/>
            <person name="Yan Y."/>
            <person name="Sichtig H."/>
        </authorList>
    </citation>
    <scope>NUCLEOTIDE SEQUENCE [LARGE SCALE GENOMIC DNA]</scope>
    <source>
        <strain evidence="2">FDAARGOS_652</strain>
    </source>
</reference>
<evidence type="ECO:0000313" key="3">
    <source>
        <dbReference type="Proteomes" id="UP000590412"/>
    </source>
</evidence>
<sequence length="183" mass="20286">MSDEKEKLRQKYALEEQQAAQMGSSSHNNNLPNDAPPAYEDIQGFQNPYSDNHDSHGQFAAPMGAPNYAQQPPPGDYSNYSNYPPPPPQQGSSSSSSQQHQQPPPNLYTIKPTVVDINNTDPQNLNPQYQIFKQNQDAKVARGEYAAWNPKAPLEKGHKSNKKIDSSFPGRSGATYYNAANKH</sequence>
<feature type="region of interest" description="Disordered" evidence="1">
    <location>
        <begin position="1"/>
        <end position="126"/>
    </location>
</feature>
<proteinExistence type="predicted"/>
<evidence type="ECO:0000313" key="2">
    <source>
        <dbReference type="EMBL" id="KAF6059132.1"/>
    </source>
</evidence>
<protein>
    <submittedName>
        <fullName evidence="2">Uncharacterized protein</fullName>
    </submittedName>
</protein>
<comment type="caution">
    <text evidence="2">The sequence shown here is derived from an EMBL/GenBank/DDBJ whole genome shotgun (WGS) entry which is preliminary data.</text>
</comment>
<dbReference type="EMBL" id="JABWAB010000001">
    <property type="protein sequence ID" value="KAF6059132.1"/>
    <property type="molecule type" value="Genomic_DNA"/>
</dbReference>